<evidence type="ECO:0000313" key="3">
    <source>
        <dbReference type="Proteomes" id="UP001596105"/>
    </source>
</evidence>
<keyword evidence="2" id="KW-0489">Methyltransferase</keyword>
<keyword evidence="2" id="KW-0808">Transferase</keyword>
<dbReference type="RefSeq" id="WP_209749904.1">
    <property type="nucleotide sequence ID" value="NZ_JBHSMH010000055.1"/>
</dbReference>
<evidence type="ECO:0000259" key="1">
    <source>
        <dbReference type="Pfam" id="PF05050"/>
    </source>
</evidence>
<dbReference type="Proteomes" id="UP001596105">
    <property type="component" value="Unassembled WGS sequence"/>
</dbReference>
<feature type="domain" description="Methyltransferase FkbM" evidence="1">
    <location>
        <begin position="3"/>
        <end position="131"/>
    </location>
</feature>
<dbReference type="Pfam" id="PF05050">
    <property type="entry name" value="Methyltransf_21"/>
    <property type="match status" value="1"/>
</dbReference>
<dbReference type="NCBIfam" id="TIGR01444">
    <property type="entry name" value="fkbM_fam"/>
    <property type="match status" value="1"/>
</dbReference>
<dbReference type="Gene3D" id="3.40.50.150">
    <property type="entry name" value="Vaccinia Virus protein VP39"/>
    <property type="match status" value="1"/>
</dbReference>
<dbReference type="InterPro" id="IPR006342">
    <property type="entry name" value="FkbM_mtfrase"/>
</dbReference>
<name>A0ABW0LWN6_9BACL</name>
<dbReference type="PANTHER" id="PTHR34203">
    <property type="entry name" value="METHYLTRANSFERASE, FKBM FAMILY PROTEIN"/>
    <property type="match status" value="1"/>
</dbReference>
<proteinExistence type="predicted"/>
<dbReference type="PANTHER" id="PTHR34203:SF15">
    <property type="entry name" value="SLL1173 PROTEIN"/>
    <property type="match status" value="1"/>
</dbReference>
<accession>A0ABW0LWN6</accession>
<comment type="caution">
    <text evidence="2">The sequence shown here is derived from an EMBL/GenBank/DDBJ whole genome shotgun (WGS) entry which is preliminary data.</text>
</comment>
<dbReference type="InterPro" id="IPR029063">
    <property type="entry name" value="SAM-dependent_MTases_sf"/>
</dbReference>
<organism evidence="2 3">
    <name type="scientific">Cohnella suwonensis</name>
    <dbReference type="NCBI Taxonomy" id="696072"/>
    <lineage>
        <taxon>Bacteria</taxon>
        <taxon>Bacillati</taxon>
        <taxon>Bacillota</taxon>
        <taxon>Bacilli</taxon>
        <taxon>Bacillales</taxon>
        <taxon>Paenibacillaceae</taxon>
        <taxon>Cohnella</taxon>
    </lineage>
</organism>
<sequence length="132" mass="14704">MLDIGANIGYFSVLLGMLAGPEGSLWAYEPHPRLAGLLFDNLSINYLHDRTETVAAAAYTLPGELKFFASQRFLGNSSIRAPGDFYLRHYNDEFAEVAVEAVRLDDRVDDFGSLDYVKIDIEGGEYRAFLGM</sequence>
<dbReference type="InterPro" id="IPR052514">
    <property type="entry name" value="SAM-dependent_MTase"/>
</dbReference>
<protein>
    <submittedName>
        <fullName evidence="2">FkbM family methyltransferase</fullName>
    </submittedName>
</protein>
<dbReference type="GO" id="GO:0032259">
    <property type="term" value="P:methylation"/>
    <property type="evidence" value="ECO:0007669"/>
    <property type="project" value="UniProtKB-KW"/>
</dbReference>
<evidence type="ECO:0000313" key="2">
    <source>
        <dbReference type="EMBL" id="MFC5470280.1"/>
    </source>
</evidence>
<dbReference type="SUPFAM" id="SSF53335">
    <property type="entry name" value="S-adenosyl-L-methionine-dependent methyltransferases"/>
    <property type="match status" value="1"/>
</dbReference>
<reference evidence="3" key="1">
    <citation type="journal article" date="2019" name="Int. J. Syst. Evol. Microbiol.">
        <title>The Global Catalogue of Microorganisms (GCM) 10K type strain sequencing project: providing services to taxonomists for standard genome sequencing and annotation.</title>
        <authorList>
            <consortium name="The Broad Institute Genomics Platform"/>
            <consortium name="The Broad Institute Genome Sequencing Center for Infectious Disease"/>
            <person name="Wu L."/>
            <person name="Ma J."/>
        </authorList>
    </citation>
    <scope>NUCLEOTIDE SEQUENCE [LARGE SCALE GENOMIC DNA]</scope>
    <source>
        <strain evidence="3">CCUG 57113</strain>
    </source>
</reference>
<dbReference type="EMBL" id="JBHSMH010000055">
    <property type="protein sequence ID" value="MFC5470280.1"/>
    <property type="molecule type" value="Genomic_DNA"/>
</dbReference>
<dbReference type="GO" id="GO:0008168">
    <property type="term" value="F:methyltransferase activity"/>
    <property type="evidence" value="ECO:0007669"/>
    <property type="project" value="UniProtKB-KW"/>
</dbReference>
<keyword evidence="3" id="KW-1185">Reference proteome</keyword>
<gene>
    <name evidence="2" type="ORF">ACFPPD_16355</name>
</gene>